<gene>
    <name evidence="2" type="ORF">ACFYKX_10300</name>
</gene>
<feature type="domain" description="HTH cro/C1-type" evidence="1">
    <location>
        <begin position="87"/>
        <end position="143"/>
    </location>
</feature>
<dbReference type="RefSeq" id="WP_389360749.1">
    <property type="nucleotide sequence ID" value="NZ_JBIACK010000004.1"/>
</dbReference>
<protein>
    <submittedName>
        <fullName evidence="2">Helix-turn-helix domain-containing protein</fullName>
    </submittedName>
</protein>
<accession>A0ABW6K9W5</accession>
<comment type="caution">
    <text evidence="2">The sequence shown here is derived from an EMBL/GenBank/DDBJ whole genome shotgun (WGS) entry which is preliminary data.</text>
</comment>
<dbReference type="Proteomes" id="UP001601059">
    <property type="component" value="Unassembled WGS sequence"/>
</dbReference>
<evidence type="ECO:0000259" key="1">
    <source>
        <dbReference type="SMART" id="SM00530"/>
    </source>
</evidence>
<dbReference type="Gene3D" id="1.10.260.40">
    <property type="entry name" value="lambda repressor-like DNA-binding domains"/>
    <property type="match status" value="1"/>
</dbReference>
<dbReference type="CDD" id="cd00093">
    <property type="entry name" value="HTH_XRE"/>
    <property type="match status" value="1"/>
</dbReference>
<organism evidence="2 3">
    <name type="scientific">Cytobacillus spartinae</name>
    <dbReference type="NCBI Taxonomy" id="3299023"/>
    <lineage>
        <taxon>Bacteria</taxon>
        <taxon>Bacillati</taxon>
        <taxon>Bacillota</taxon>
        <taxon>Bacilli</taxon>
        <taxon>Bacillales</taxon>
        <taxon>Bacillaceae</taxon>
        <taxon>Cytobacillus</taxon>
    </lineage>
</organism>
<name>A0ABW6K9W5_9BACI</name>
<keyword evidence="3" id="KW-1185">Reference proteome</keyword>
<dbReference type="SUPFAM" id="SSF47413">
    <property type="entry name" value="lambda repressor-like DNA-binding domains"/>
    <property type="match status" value="1"/>
</dbReference>
<evidence type="ECO:0000313" key="3">
    <source>
        <dbReference type="Proteomes" id="UP001601059"/>
    </source>
</evidence>
<reference evidence="2 3" key="1">
    <citation type="submission" date="2024-08" db="EMBL/GenBank/DDBJ databases">
        <title>Two novel Cytobacillus novel species.</title>
        <authorList>
            <person name="Liu G."/>
        </authorList>
    </citation>
    <scope>NUCLEOTIDE SEQUENCE [LARGE SCALE GENOMIC DNA]</scope>
    <source>
        <strain evidence="2 3">FJAT-54145</strain>
    </source>
</reference>
<proteinExistence type="predicted"/>
<dbReference type="InterPro" id="IPR001387">
    <property type="entry name" value="Cro/C1-type_HTH"/>
</dbReference>
<dbReference type="InterPro" id="IPR010982">
    <property type="entry name" value="Lambda_DNA-bd_dom_sf"/>
</dbReference>
<sequence length="150" mass="17380">MVIKKETDDNFVPITIQLRPQTIQRLQEVATYLSFRDSEETTVETVIKGALVDYLDVMTPIKSDEVTTLKSLLFHPKTLQPYMIKNRFKALMKKKGLKAVDLHRMTDISESNLSQVLNNKNQNMSLDYFLRIWIALDCPPVGDCLYRENL</sequence>
<dbReference type="SMART" id="SM00530">
    <property type="entry name" value="HTH_XRE"/>
    <property type="match status" value="1"/>
</dbReference>
<evidence type="ECO:0000313" key="2">
    <source>
        <dbReference type="EMBL" id="MFE8701008.1"/>
    </source>
</evidence>
<dbReference type="EMBL" id="JBIACK010000004">
    <property type="protein sequence ID" value="MFE8701008.1"/>
    <property type="molecule type" value="Genomic_DNA"/>
</dbReference>
<dbReference type="Pfam" id="PF13443">
    <property type="entry name" value="HTH_26"/>
    <property type="match status" value="1"/>
</dbReference>